<sequence>MPTAIAVTSPDLVLPPTDHHTPAAAVLPAPGEQPLAAALADVRTLLDQHGHLIALYPSSTPADHVRRLHTVRALLESDRMALLPLDLPPLGVAVLARQLRQLSLCDFGPGVLATAARLLAHYVHAGAVLNSVARLDRVPVTLKAHAKSWMPGSQFAVLATPAPHLTRLGSPDDRPLPGPDFATRMVVARGPLTTDWVTGTLAPAWRVQGVDEVPPPAGSRAWWGTPKLVEFAAYLPDLPVLHQLVSSVRRETCPWCRSELLGDRCGFCSAPLVPPQPGTGAPSGPAAALPPGAAMRHAS</sequence>
<dbReference type="OrthoDB" id="4281577at2"/>
<feature type="region of interest" description="Disordered" evidence="1">
    <location>
        <begin position="277"/>
        <end position="299"/>
    </location>
</feature>
<evidence type="ECO:0000256" key="1">
    <source>
        <dbReference type="SAM" id="MobiDB-lite"/>
    </source>
</evidence>
<feature type="compositionally biased region" description="Low complexity" evidence="1">
    <location>
        <begin position="278"/>
        <end position="299"/>
    </location>
</feature>
<protein>
    <submittedName>
        <fullName evidence="2">Uncharacterized protein</fullName>
    </submittedName>
</protein>
<accession>A0A124ED02</accession>
<dbReference type="EMBL" id="LNSV01000014">
    <property type="protein sequence ID" value="KUH39276.1"/>
    <property type="molecule type" value="Genomic_DNA"/>
</dbReference>
<name>A0A124ED02_9ACTN</name>
<gene>
    <name evidence="2" type="ORF">ATE80_08410</name>
</gene>
<evidence type="ECO:0000313" key="2">
    <source>
        <dbReference type="EMBL" id="KUH39276.1"/>
    </source>
</evidence>
<dbReference type="RefSeq" id="WP_058941516.1">
    <property type="nucleotide sequence ID" value="NZ_LNSV01000014.1"/>
</dbReference>
<evidence type="ECO:0000313" key="3">
    <source>
        <dbReference type="Proteomes" id="UP000054011"/>
    </source>
</evidence>
<reference evidence="2 3" key="1">
    <citation type="submission" date="2015-11" db="EMBL/GenBank/DDBJ databases">
        <title>Genome-wide analysis reveals the secondary metabolome in Streptomyces kanasensis ZX01.</title>
        <authorList>
            <person name="Zhang G."/>
            <person name="Han L."/>
            <person name="Feng J."/>
            <person name="Zhang X."/>
        </authorList>
    </citation>
    <scope>NUCLEOTIDE SEQUENCE [LARGE SCALE GENOMIC DNA]</scope>
    <source>
        <strain evidence="2 3">ZX01</strain>
    </source>
</reference>
<organism evidence="2 3">
    <name type="scientific">Streptomyces kanasensis</name>
    <dbReference type="NCBI Taxonomy" id="936756"/>
    <lineage>
        <taxon>Bacteria</taxon>
        <taxon>Bacillati</taxon>
        <taxon>Actinomycetota</taxon>
        <taxon>Actinomycetes</taxon>
        <taxon>Kitasatosporales</taxon>
        <taxon>Streptomycetaceae</taxon>
        <taxon>Streptomyces</taxon>
    </lineage>
</organism>
<dbReference type="AlphaFoldDB" id="A0A124ED02"/>
<dbReference type="STRING" id="936756.ATE80_08410"/>
<proteinExistence type="predicted"/>
<keyword evidence="3" id="KW-1185">Reference proteome</keyword>
<dbReference type="Proteomes" id="UP000054011">
    <property type="component" value="Unassembled WGS sequence"/>
</dbReference>
<comment type="caution">
    <text evidence="2">The sequence shown here is derived from an EMBL/GenBank/DDBJ whole genome shotgun (WGS) entry which is preliminary data.</text>
</comment>